<evidence type="ECO:0000256" key="2">
    <source>
        <dbReference type="PROSITE-ProRule" id="PRU00703"/>
    </source>
</evidence>
<dbReference type="PROSITE" id="PS51371">
    <property type="entry name" value="CBS"/>
    <property type="match status" value="2"/>
</dbReference>
<reference evidence="4 5" key="1">
    <citation type="submission" date="2019-03" db="EMBL/GenBank/DDBJ databases">
        <title>Genomic Encyclopedia of Type Strains, Phase III (KMG-III): the genomes of soil and plant-associated and newly described type strains.</title>
        <authorList>
            <person name="Whitman W."/>
        </authorList>
    </citation>
    <scope>NUCLEOTIDE SEQUENCE [LARGE SCALE GENOMIC DNA]</scope>
    <source>
        <strain evidence="4 5">CGMCC 1.7002</strain>
    </source>
</reference>
<name>A0A4R6VFD7_9HYPH</name>
<sequence>MRIGDILEEKGNQVFTLPEAAPVAQAVDMLGENNIGVVVITAANGDVVGILSERDIVRRLREHGAAALESGLEKCMTRDPFTCSRDASVDEVMGTMSKRRIRHMPVVEGGKLLGLVSIGDIVKRKIEQAEREAAALRDYIAS</sequence>
<dbReference type="Gene3D" id="3.10.580.10">
    <property type="entry name" value="CBS-domain"/>
    <property type="match status" value="1"/>
</dbReference>
<dbReference type="SMART" id="SM00116">
    <property type="entry name" value="CBS"/>
    <property type="match status" value="2"/>
</dbReference>
<dbReference type="OrthoDB" id="9807125at2"/>
<evidence type="ECO:0000259" key="3">
    <source>
        <dbReference type="PROSITE" id="PS51371"/>
    </source>
</evidence>
<proteinExistence type="predicted"/>
<dbReference type="InterPro" id="IPR051257">
    <property type="entry name" value="Diverse_CBS-Domain"/>
</dbReference>
<accession>A0A4R6VFD7</accession>
<feature type="domain" description="CBS" evidence="3">
    <location>
        <begin position="8"/>
        <end position="68"/>
    </location>
</feature>
<feature type="domain" description="CBS" evidence="3">
    <location>
        <begin position="76"/>
        <end position="131"/>
    </location>
</feature>
<organism evidence="4 5">
    <name type="scientific">Maritalea mobilis</name>
    <dbReference type="NCBI Taxonomy" id="483324"/>
    <lineage>
        <taxon>Bacteria</taxon>
        <taxon>Pseudomonadati</taxon>
        <taxon>Pseudomonadota</taxon>
        <taxon>Alphaproteobacteria</taxon>
        <taxon>Hyphomicrobiales</taxon>
        <taxon>Devosiaceae</taxon>
        <taxon>Maritalea</taxon>
    </lineage>
</organism>
<comment type="caution">
    <text evidence="4">The sequence shown here is derived from an EMBL/GenBank/DDBJ whole genome shotgun (WGS) entry which is preliminary data.</text>
</comment>
<dbReference type="EMBL" id="SNYR01000003">
    <property type="protein sequence ID" value="TDQ61471.1"/>
    <property type="molecule type" value="Genomic_DNA"/>
</dbReference>
<dbReference type="Proteomes" id="UP000295391">
    <property type="component" value="Unassembled WGS sequence"/>
</dbReference>
<dbReference type="CDD" id="cd04623">
    <property type="entry name" value="CBS_pair_bac_euk"/>
    <property type="match status" value="1"/>
</dbReference>
<evidence type="ECO:0000313" key="5">
    <source>
        <dbReference type="Proteomes" id="UP000295391"/>
    </source>
</evidence>
<dbReference type="PANTHER" id="PTHR43080:SF2">
    <property type="entry name" value="CBS DOMAIN-CONTAINING PROTEIN"/>
    <property type="match status" value="1"/>
</dbReference>
<protein>
    <submittedName>
        <fullName evidence="4">CBS domain protein</fullName>
    </submittedName>
</protein>
<evidence type="ECO:0000313" key="4">
    <source>
        <dbReference type="EMBL" id="TDQ61471.1"/>
    </source>
</evidence>
<evidence type="ECO:0000256" key="1">
    <source>
        <dbReference type="ARBA" id="ARBA00023122"/>
    </source>
</evidence>
<gene>
    <name evidence="4" type="ORF">ATL17_2568</name>
</gene>
<dbReference type="InterPro" id="IPR000644">
    <property type="entry name" value="CBS_dom"/>
</dbReference>
<dbReference type="AlphaFoldDB" id="A0A4R6VFD7"/>
<keyword evidence="5" id="KW-1185">Reference proteome</keyword>
<dbReference type="Pfam" id="PF00571">
    <property type="entry name" value="CBS"/>
    <property type="match status" value="2"/>
</dbReference>
<dbReference type="PANTHER" id="PTHR43080">
    <property type="entry name" value="CBS DOMAIN-CONTAINING PROTEIN CBSX3, MITOCHONDRIAL"/>
    <property type="match status" value="1"/>
</dbReference>
<dbReference type="SUPFAM" id="SSF54631">
    <property type="entry name" value="CBS-domain pair"/>
    <property type="match status" value="1"/>
</dbReference>
<dbReference type="RefSeq" id="WP_133573192.1">
    <property type="nucleotide sequence ID" value="NZ_SNYR01000003.1"/>
</dbReference>
<dbReference type="InterPro" id="IPR046342">
    <property type="entry name" value="CBS_dom_sf"/>
</dbReference>
<dbReference type="InterPro" id="IPR044725">
    <property type="entry name" value="CBSX3_CBS_dom"/>
</dbReference>
<keyword evidence="1 2" id="KW-0129">CBS domain</keyword>